<protein>
    <submittedName>
        <fullName evidence="1">Alternative protein CEP350</fullName>
    </submittedName>
</protein>
<accession>L8ECF2</accession>
<dbReference type="AlphaFoldDB" id="L8ECF2"/>
<evidence type="ECO:0000313" key="1">
    <source>
        <dbReference type="EMBL" id="CCQ43462.1"/>
    </source>
</evidence>
<gene>
    <name evidence="1" type="primary">CEP350</name>
</gene>
<proteinExistence type="predicted"/>
<reference evidence="1" key="1">
    <citation type="journal article" date="2013" name="PLoS ONE">
        <title>Direct detection of alternative open reading frames translation products in human significantly expands the proteome.</title>
        <authorList>
            <person name="Vanderperre B."/>
            <person name="Lucier J.-F."/>
            <person name="Motard J."/>
            <person name="Tremblay G."/>
            <person name="Vanderperre S."/>
            <person name="Wisztorski M."/>
            <person name="Salzet M."/>
            <person name="Boisvert F.-M."/>
            <person name="Roucou X."/>
        </authorList>
    </citation>
    <scope>NUCLEOTIDE SEQUENCE</scope>
</reference>
<name>L8ECF2_HUMAN</name>
<dbReference type="OrthoDB" id="306254at2759"/>
<dbReference type="ChiTaRS" id="CEP350">
    <property type="organism name" value="human"/>
</dbReference>
<organism evidence="1">
    <name type="scientific">Homo sapiens</name>
    <name type="common">Human</name>
    <dbReference type="NCBI Taxonomy" id="9606"/>
    <lineage>
        <taxon>Eukaryota</taxon>
        <taxon>Metazoa</taxon>
        <taxon>Chordata</taxon>
        <taxon>Craniata</taxon>
        <taxon>Vertebrata</taxon>
        <taxon>Euteleostomi</taxon>
        <taxon>Mammalia</taxon>
        <taxon>Eutheria</taxon>
        <taxon>Euarchontoglires</taxon>
        <taxon>Primates</taxon>
        <taxon>Haplorrhini</taxon>
        <taxon>Catarrhini</taxon>
        <taxon>Hominidae</taxon>
        <taxon>Homo</taxon>
    </lineage>
</organism>
<sequence>MKMKTVTQMNDISAIIKSKMIQRVQKTEKRMSVNIFMRNPYLV</sequence>
<dbReference type="EMBL" id="HF583965">
    <property type="protein sequence ID" value="CCQ43462.1"/>
    <property type="molecule type" value="Genomic_DNA"/>
</dbReference>